<keyword evidence="2" id="KW-1185">Reference proteome</keyword>
<dbReference type="EMBL" id="BMWD01000003">
    <property type="protein sequence ID" value="GGX45500.1"/>
    <property type="molecule type" value="Genomic_DNA"/>
</dbReference>
<protein>
    <submittedName>
        <fullName evidence="1">Uncharacterized protein</fullName>
    </submittedName>
</protein>
<proteinExistence type="predicted"/>
<evidence type="ECO:0000313" key="1">
    <source>
        <dbReference type="EMBL" id="GGX45500.1"/>
    </source>
</evidence>
<gene>
    <name evidence="1" type="ORF">GCM10010515_10300</name>
</gene>
<reference evidence="1" key="2">
    <citation type="submission" date="2020-09" db="EMBL/GenBank/DDBJ databases">
        <authorList>
            <person name="Sun Q."/>
            <person name="Ohkuma M."/>
        </authorList>
    </citation>
    <scope>NUCLEOTIDE SEQUENCE</scope>
    <source>
        <strain evidence="1">JCM 4956</strain>
    </source>
</reference>
<evidence type="ECO:0000313" key="2">
    <source>
        <dbReference type="Proteomes" id="UP000645555"/>
    </source>
</evidence>
<reference evidence="1" key="1">
    <citation type="journal article" date="2014" name="Int. J. Syst. Evol. Microbiol.">
        <title>Complete genome sequence of Corynebacterium casei LMG S-19264T (=DSM 44701T), isolated from a smear-ripened cheese.</title>
        <authorList>
            <consortium name="US DOE Joint Genome Institute (JGI-PGF)"/>
            <person name="Walter F."/>
            <person name="Albersmeier A."/>
            <person name="Kalinowski J."/>
            <person name="Ruckert C."/>
        </authorList>
    </citation>
    <scope>NUCLEOTIDE SEQUENCE</scope>
    <source>
        <strain evidence="1">JCM 4956</strain>
    </source>
</reference>
<comment type="caution">
    <text evidence="1">The sequence shown here is derived from an EMBL/GenBank/DDBJ whole genome shotgun (WGS) entry which is preliminary data.</text>
</comment>
<dbReference type="Proteomes" id="UP000645555">
    <property type="component" value="Unassembled WGS sequence"/>
</dbReference>
<name>A0A918K375_9ACTN</name>
<accession>A0A918K375</accession>
<dbReference type="AlphaFoldDB" id="A0A918K375"/>
<organism evidence="1 2">
    <name type="scientific">Streptomyces fructofermentans</name>
    <dbReference type="NCBI Taxonomy" id="152141"/>
    <lineage>
        <taxon>Bacteria</taxon>
        <taxon>Bacillati</taxon>
        <taxon>Actinomycetota</taxon>
        <taxon>Actinomycetes</taxon>
        <taxon>Kitasatosporales</taxon>
        <taxon>Streptomycetaceae</taxon>
        <taxon>Streptomyces</taxon>
    </lineage>
</organism>
<sequence length="117" mass="11435">MGASGSAHAARPPGYALPRAGRYVSPVTGAGACTVMGAVMGADTGAGAGAGAYGSGVSYLGSYVSYCVLLTTTRSRVRIGRVEPSGAFVTLQSGATTLCRAASPGPGLRGRRAAPAQ</sequence>